<dbReference type="EMBL" id="BAABRU010000037">
    <property type="protein sequence ID" value="GAA5531219.1"/>
    <property type="molecule type" value="Genomic_DNA"/>
</dbReference>
<protein>
    <recommendedName>
        <fullName evidence="2">Teneurin-like YD-shell domain-containing protein</fullName>
    </recommendedName>
</protein>
<dbReference type="InterPro" id="IPR056823">
    <property type="entry name" value="TEN-like_YD-shell"/>
</dbReference>
<dbReference type="NCBIfam" id="TIGR01643">
    <property type="entry name" value="YD_repeat_2x"/>
    <property type="match status" value="1"/>
</dbReference>
<reference evidence="3 4" key="1">
    <citation type="submission" date="2024-02" db="EMBL/GenBank/DDBJ databases">
        <title>Herpetosiphon gulosus NBRC 112829.</title>
        <authorList>
            <person name="Ichikawa N."/>
            <person name="Katano-Makiyama Y."/>
            <person name="Hidaka K."/>
        </authorList>
    </citation>
    <scope>NUCLEOTIDE SEQUENCE [LARGE SCALE GENOMIC DNA]</scope>
    <source>
        <strain evidence="3 4">NBRC 112829</strain>
    </source>
</reference>
<dbReference type="InterPro" id="IPR050708">
    <property type="entry name" value="T6SS_VgrG/RHS"/>
</dbReference>
<dbReference type="NCBIfam" id="TIGR03696">
    <property type="entry name" value="Rhs_assc_core"/>
    <property type="match status" value="1"/>
</dbReference>
<feature type="domain" description="Teneurin-like YD-shell" evidence="2">
    <location>
        <begin position="91"/>
        <end position="188"/>
    </location>
</feature>
<keyword evidence="4" id="KW-1185">Reference proteome</keyword>
<organism evidence="3 4">
    <name type="scientific">Herpetosiphon gulosus</name>
    <dbReference type="NCBI Taxonomy" id="1973496"/>
    <lineage>
        <taxon>Bacteria</taxon>
        <taxon>Bacillati</taxon>
        <taxon>Chloroflexota</taxon>
        <taxon>Chloroflexia</taxon>
        <taxon>Herpetosiphonales</taxon>
        <taxon>Herpetosiphonaceae</taxon>
        <taxon>Herpetosiphon</taxon>
    </lineage>
</organism>
<dbReference type="PANTHER" id="PTHR32305:SF15">
    <property type="entry name" value="PROTEIN RHSA-RELATED"/>
    <property type="match status" value="1"/>
</dbReference>
<comment type="caution">
    <text evidence="3">The sequence shown here is derived from an EMBL/GenBank/DDBJ whole genome shotgun (WGS) entry which is preliminary data.</text>
</comment>
<dbReference type="Pfam" id="PF25023">
    <property type="entry name" value="TEN_YD-shell"/>
    <property type="match status" value="1"/>
</dbReference>
<dbReference type="RefSeq" id="WP_345724795.1">
    <property type="nucleotide sequence ID" value="NZ_BAABRU010000037.1"/>
</dbReference>
<proteinExistence type="predicted"/>
<dbReference type="Proteomes" id="UP001428290">
    <property type="component" value="Unassembled WGS sequence"/>
</dbReference>
<dbReference type="InterPro" id="IPR006530">
    <property type="entry name" value="YD"/>
</dbReference>
<name>A0ABP9X775_9CHLR</name>
<evidence type="ECO:0000313" key="4">
    <source>
        <dbReference type="Proteomes" id="UP001428290"/>
    </source>
</evidence>
<evidence type="ECO:0000313" key="3">
    <source>
        <dbReference type="EMBL" id="GAA5531219.1"/>
    </source>
</evidence>
<evidence type="ECO:0000256" key="1">
    <source>
        <dbReference type="ARBA" id="ARBA00022737"/>
    </source>
</evidence>
<evidence type="ECO:0000259" key="2">
    <source>
        <dbReference type="Pfam" id="PF25023"/>
    </source>
</evidence>
<gene>
    <name evidence="3" type="ORF">Hgul01_05044</name>
</gene>
<accession>A0ABP9X775</accession>
<dbReference type="Gene3D" id="2.180.10.10">
    <property type="entry name" value="RHS repeat-associated core"/>
    <property type="match status" value="1"/>
</dbReference>
<keyword evidence="1" id="KW-0677">Repeat</keyword>
<dbReference type="PANTHER" id="PTHR32305">
    <property type="match status" value="1"/>
</dbReference>
<dbReference type="InterPro" id="IPR022385">
    <property type="entry name" value="Rhs_assc_core"/>
</dbReference>
<sequence length="492" mass="52232">MLNDGTATYTYDALGRLTSRTQGGTTSTHTYNGDGLLVASTTNGATTRFLWDTTASTAQLVGTQQASGTTWYVWSPMGGGTARVLYSLGPSGRRWLISDGIGSVRRTLSDSGTVIQARQWTPFGVEIGGTASAGLGYAGEWQDASGLVYLRARWYDPAASRFLSRDPWDGMISNPQTLNPYAYAHNQPTRFTDPSGRCLGPLMLFCIGAAVGAGMNFVSQFVQKGSLDAIDWTEVAVSGLVGGVSTQFPIVGAGIGILGSFLAMDAFMKNPNPVTGLNLSLSLFGACLGLGGLGGGGSGPALALAGGGVAPTAARVLTVNSAVQAGVAGMNLNVLMMNGGTSSGESQQNDLIIKKGEVNNYKEYEASAPNNPQLYAQGRIYNRDRILRLNFQTKGDDGSRYAGLRGKEQFHKIMQYFDGDFDIVRGSWVEKDNLAGFNNYLRSNPSASLEDAATNGTFTGQWLREYGYTNATILDAIVEGDEYSIVTVHFTK</sequence>